<dbReference type="PANTHER" id="PTHR12262">
    <property type="entry name" value="CCR4-NOT TRANSCRIPTION COMPLEX SUBUNIT 9"/>
    <property type="match status" value="1"/>
</dbReference>
<dbReference type="FunFam" id="1.25.10.10:FF:000334">
    <property type="entry name" value="Cell differentiation protein-like protein"/>
    <property type="match status" value="1"/>
</dbReference>
<dbReference type="InterPro" id="IPR007216">
    <property type="entry name" value="CNOT9"/>
</dbReference>
<feature type="compositionally biased region" description="Polar residues" evidence="2">
    <location>
        <begin position="1"/>
        <end position="20"/>
    </location>
</feature>
<dbReference type="AlphaFoldDB" id="I3SWY8"/>
<evidence type="ECO:0000313" key="3">
    <source>
        <dbReference type="EMBL" id="AFK44780.1"/>
    </source>
</evidence>
<accession>I3SWY8</accession>
<proteinExistence type="evidence at transcript level"/>
<protein>
    <submittedName>
        <fullName evidence="3">Uncharacterized protein</fullName>
    </submittedName>
</protein>
<evidence type="ECO:0000256" key="1">
    <source>
        <dbReference type="ARBA" id="ARBA00006385"/>
    </source>
</evidence>
<name>I3SWY8_LOTJA</name>
<sequence length="314" mass="35394">MANLPQSLSITASTSSQPRNTVVKDRETVATERIVVQLILELSNPDHRENALHELSKKREVVQDLAPLIWNSFGTIAALLQEITSVYPVISPPTLSPAQSNRVCNALVLLQYVASHRDTRLLFLNAHLHLYLYPFLKTTSKAKPFEYLRLTSLGVIGALVKVEDVEIISFLLSTEIIPLCLHTMEIGTVLSKTVSTFIIQRVLSHHVGKEYVFARPDRFFAIGQVLGKVVAFLVEQPSIRLLKHVIRCYLLLSEHWRGVEALSSCLPEMFRDGTFSNLLREDPDLMRFLQQLLHKVNQVPAPQAGEGYNHMMVP</sequence>
<dbReference type="Gene3D" id="1.25.10.10">
    <property type="entry name" value="Leucine-rich Repeat Variant"/>
    <property type="match status" value="1"/>
</dbReference>
<dbReference type="GO" id="GO:0006402">
    <property type="term" value="P:mRNA catabolic process"/>
    <property type="evidence" value="ECO:0007669"/>
    <property type="project" value="InterPro"/>
</dbReference>
<dbReference type="EMBL" id="BT144986">
    <property type="protein sequence ID" value="AFK44780.1"/>
    <property type="molecule type" value="mRNA"/>
</dbReference>
<dbReference type="Pfam" id="PF04078">
    <property type="entry name" value="Rcd1"/>
    <property type="match status" value="1"/>
</dbReference>
<dbReference type="GO" id="GO:0030014">
    <property type="term" value="C:CCR4-NOT complex"/>
    <property type="evidence" value="ECO:0007669"/>
    <property type="project" value="InterPro"/>
</dbReference>
<organism evidence="3">
    <name type="scientific">Lotus japonicus</name>
    <name type="common">Lotus corniculatus var. japonicus</name>
    <dbReference type="NCBI Taxonomy" id="34305"/>
    <lineage>
        <taxon>Eukaryota</taxon>
        <taxon>Viridiplantae</taxon>
        <taxon>Streptophyta</taxon>
        <taxon>Embryophyta</taxon>
        <taxon>Tracheophyta</taxon>
        <taxon>Spermatophyta</taxon>
        <taxon>Magnoliopsida</taxon>
        <taxon>eudicotyledons</taxon>
        <taxon>Gunneridae</taxon>
        <taxon>Pentapetalae</taxon>
        <taxon>rosids</taxon>
        <taxon>fabids</taxon>
        <taxon>Fabales</taxon>
        <taxon>Fabaceae</taxon>
        <taxon>Papilionoideae</taxon>
        <taxon>50 kb inversion clade</taxon>
        <taxon>NPAAA clade</taxon>
        <taxon>Hologalegina</taxon>
        <taxon>robinioid clade</taxon>
        <taxon>Loteae</taxon>
        <taxon>Lotus</taxon>
    </lineage>
</organism>
<reference evidence="3" key="1">
    <citation type="submission" date="2012-05" db="EMBL/GenBank/DDBJ databases">
        <authorList>
            <person name="Krishnakumar V."/>
            <person name="Cheung F."/>
            <person name="Xiao Y."/>
            <person name="Chan A."/>
            <person name="Moskal W.A."/>
            <person name="Town C.D."/>
        </authorList>
    </citation>
    <scope>NUCLEOTIDE SEQUENCE</scope>
</reference>
<feature type="region of interest" description="Disordered" evidence="2">
    <location>
        <begin position="1"/>
        <end position="22"/>
    </location>
</feature>
<evidence type="ECO:0000256" key="2">
    <source>
        <dbReference type="SAM" id="MobiDB-lite"/>
    </source>
</evidence>
<comment type="similarity">
    <text evidence="1">Belongs to the CNOT9 family.</text>
</comment>
<dbReference type="SUPFAM" id="SSF48371">
    <property type="entry name" value="ARM repeat"/>
    <property type="match status" value="1"/>
</dbReference>
<dbReference type="InterPro" id="IPR016024">
    <property type="entry name" value="ARM-type_fold"/>
</dbReference>
<dbReference type="InterPro" id="IPR011989">
    <property type="entry name" value="ARM-like"/>
</dbReference>